<reference evidence="1" key="1">
    <citation type="submission" date="2009-01" db="EMBL/GenBank/DDBJ databases">
        <authorList>
            <person name="Qin X."/>
            <person name="Bachman B."/>
            <person name="Battles P."/>
            <person name="Bell A."/>
            <person name="Bess C."/>
            <person name="Bickham C."/>
            <person name="Chaboub L."/>
            <person name="Chen D."/>
            <person name="Coyle M."/>
            <person name="Deiros D.R."/>
            <person name="Dinh H."/>
            <person name="Forbes L."/>
            <person name="Fowler G."/>
            <person name="Francisco L."/>
            <person name="Fu Q."/>
            <person name="Gubbala S."/>
            <person name="Hale W."/>
            <person name="Han Y."/>
            <person name="Hemphill L."/>
            <person name="Highlander S.K."/>
            <person name="Hirani K."/>
            <person name="Hogues M."/>
            <person name="Jackson L."/>
            <person name="Jakkamsetti A."/>
            <person name="Javaid M."/>
            <person name="Jiang H."/>
            <person name="Korchina V."/>
            <person name="Kovar C."/>
            <person name="Lara F."/>
            <person name="Lee S."/>
            <person name="Mata R."/>
            <person name="Mathew T."/>
            <person name="Moen C."/>
            <person name="Morales K."/>
            <person name="Munidasa M."/>
            <person name="Nazareth L."/>
            <person name="Ngo R."/>
            <person name="Nguyen L."/>
            <person name="Okwuonu G."/>
            <person name="Ongeri F."/>
            <person name="Patil S."/>
            <person name="Petrosino J."/>
            <person name="Pham C."/>
            <person name="Pham P."/>
            <person name="Pu L.-L."/>
            <person name="Puazo M."/>
            <person name="Raj R."/>
            <person name="Reid J."/>
            <person name="Rouhana J."/>
            <person name="Saada N."/>
            <person name="Shang Y."/>
            <person name="Simmons D."/>
            <person name="Thornton R."/>
            <person name="Warren J."/>
            <person name="Weissenberger G."/>
            <person name="Zhang J."/>
            <person name="Zhang L."/>
            <person name="Zhou C."/>
            <person name="Zhu D."/>
            <person name="Muzny D."/>
            <person name="Worley K."/>
            <person name="Gibbs R."/>
        </authorList>
    </citation>
    <scope>NUCLEOTIDE SEQUENCE [LARGE SCALE GENOMIC DNA]</scope>
    <source>
        <strain evidence="1">DSM 44291</strain>
    </source>
</reference>
<dbReference type="OrthoDB" id="4638917at2"/>
<dbReference type="AlphaFoldDB" id="C0XRD9"/>
<protein>
    <submittedName>
        <fullName evidence="1">Uncharacterized protein</fullName>
    </submittedName>
</protein>
<evidence type="ECO:0000313" key="2">
    <source>
        <dbReference type="Proteomes" id="UP000006196"/>
    </source>
</evidence>
<gene>
    <name evidence="1" type="ORF">HMPREF0298_1009</name>
</gene>
<dbReference type="Proteomes" id="UP000006196">
    <property type="component" value="Unassembled WGS sequence"/>
</dbReference>
<dbReference type="RefSeq" id="WP_006839733.1">
    <property type="nucleotide sequence ID" value="NZ_GG667192.1"/>
</dbReference>
<sequence>MYEDILESLQRASITLPGTQPVMIKYHPDNRNTVDNDNTFKELASHGHLASGYPQR</sequence>
<dbReference type="STRING" id="525263.HMPREF0298_1009"/>
<evidence type="ECO:0000313" key="1">
    <source>
        <dbReference type="EMBL" id="EEI17191.1"/>
    </source>
</evidence>
<accession>C0XRD9</accession>
<organism evidence="1 2">
    <name type="scientific">Corynebacterium lipophiloflavum (strain ATCC 700352 / DSM 44291 / CCUG 37336 / JCM 10383 / DMMZ 1944)</name>
    <dbReference type="NCBI Taxonomy" id="525263"/>
    <lineage>
        <taxon>Bacteria</taxon>
        <taxon>Bacillati</taxon>
        <taxon>Actinomycetota</taxon>
        <taxon>Actinomycetes</taxon>
        <taxon>Mycobacteriales</taxon>
        <taxon>Corynebacteriaceae</taxon>
        <taxon>Corynebacterium</taxon>
    </lineage>
</organism>
<comment type="caution">
    <text evidence="1">The sequence shown here is derived from an EMBL/GenBank/DDBJ whole genome shotgun (WGS) entry which is preliminary data.</text>
</comment>
<dbReference type="EMBL" id="ACHJ01000099">
    <property type="protein sequence ID" value="EEI17191.1"/>
    <property type="molecule type" value="Genomic_DNA"/>
</dbReference>
<proteinExistence type="predicted"/>
<name>C0XRD9_CORLD</name>
<dbReference type="HOGENOM" id="CLU_3006530_0_0_11"/>
<keyword evidence="2" id="KW-1185">Reference proteome</keyword>